<evidence type="ECO:0000313" key="1">
    <source>
        <dbReference type="EMBL" id="VDO20221.1"/>
    </source>
</evidence>
<evidence type="ECO:0000313" key="3">
    <source>
        <dbReference type="WBParaSite" id="BTMF_0000770501-mRNA-1"/>
    </source>
</evidence>
<dbReference type="Proteomes" id="UP000280834">
    <property type="component" value="Unassembled WGS sequence"/>
</dbReference>
<name>A0A0R3QJJ9_9BILA</name>
<dbReference type="AlphaFoldDB" id="A0A0R3QJJ9"/>
<protein>
    <submittedName>
        <fullName evidence="3">Dynein light chain</fullName>
    </submittedName>
</protein>
<evidence type="ECO:0000313" key="2">
    <source>
        <dbReference type="Proteomes" id="UP000280834"/>
    </source>
</evidence>
<reference evidence="3" key="1">
    <citation type="submission" date="2017-02" db="UniProtKB">
        <authorList>
            <consortium name="WormBaseParasite"/>
        </authorList>
    </citation>
    <scope>IDENTIFICATION</scope>
</reference>
<reference evidence="1 2" key="2">
    <citation type="submission" date="2018-11" db="EMBL/GenBank/DDBJ databases">
        <authorList>
            <consortium name="Pathogen Informatics"/>
        </authorList>
    </citation>
    <scope>NUCLEOTIDE SEQUENCE [LARGE SCALE GENOMIC DNA]</scope>
</reference>
<gene>
    <name evidence="1" type="ORF">BTMF_LOCUS5839</name>
</gene>
<dbReference type="EMBL" id="UZAG01015435">
    <property type="protein sequence ID" value="VDO20221.1"/>
    <property type="molecule type" value="Genomic_DNA"/>
</dbReference>
<organism evidence="3">
    <name type="scientific">Brugia timori</name>
    <dbReference type="NCBI Taxonomy" id="42155"/>
    <lineage>
        <taxon>Eukaryota</taxon>
        <taxon>Metazoa</taxon>
        <taxon>Ecdysozoa</taxon>
        <taxon>Nematoda</taxon>
        <taxon>Chromadorea</taxon>
        <taxon>Rhabditida</taxon>
        <taxon>Spirurina</taxon>
        <taxon>Spiruromorpha</taxon>
        <taxon>Filarioidea</taxon>
        <taxon>Onchocercidae</taxon>
        <taxon>Brugia</taxon>
    </lineage>
</organism>
<accession>A0A0R3QJJ9</accession>
<dbReference type="WBParaSite" id="BTMF_0000770501-mRNA-1">
    <property type="protein sequence ID" value="BTMF_0000770501-mRNA-1"/>
    <property type="gene ID" value="BTMF_0000770501"/>
</dbReference>
<proteinExistence type="predicted"/>
<sequence length="116" mass="13163">MSVDNFTKGSEVQDRYIQSLPKEAFNRTHNINFEAEHRFELPKVSSTAFSTLIKQRIASVPIALPHHTSRCSILQLLSRVFPCLKIQLSSSVIGAIREFTVDVFRHCCVCLLCPFP</sequence>
<keyword evidence="2" id="KW-1185">Reference proteome</keyword>